<gene>
    <name evidence="1" type="ORF">MN116_001198</name>
</gene>
<evidence type="ECO:0000313" key="2">
    <source>
        <dbReference type="Proteomes" id="UP001292079"/>
    </source>
</evidence>
<protein>
    <submittedName>
        <fullName evidence="1">Uncharacterized protein</fullName>
    </submittedName>
</protein>
<reference evidence="1" key="1">
    <citation type="submission" date="2022-04" db="EMBL/GenBank/DDBJ databases">
        <authorList>
            <person name="Xu L."/>
            <person name="Lv Z."/>
        </authorList>
    </citation>
    <scope>NUCLEOTIDE SEQUENCE</scope>
    <source>
        <strain evidence="1">LV_2022a</strain>
    </source>
</reference>
<reference evidence="1" key="2">
    <citation type="journal article" date="2023" name="Infect Dis Poverty">
        <title>Chromosome-scale genome of the human blood fluke Schistosoma mekongi and its implications for public health.</title>
        <authorList>
            <person name="Zhou M."/>
            <person name="Xu L."/>
            <person name="Xu D."/>
            <person name="Chen W."/>
            <person name="Khan J."/>
            <person name="Hu Y."/>
            <person name="Huang H."/>
            <person name="Wei H."/>
            <person name="Zhang Y."/>
            <person name="Chusongsang P."/>
            <person name="Tanasarnprasert K."/>
            <person name="Hu X."/>
            <person name="Limpanont Y."/>
            <person name="Lv Z."/>
        </authorList>
    </citation>
    <scope>NUCLEOTIDE SEQUENCE</scope>
    <source>
        <strain evidence="1">LV_2022a</strain>
    </source>
</reference>
<name>A0AAE2DA75_SCHME</name>
<comment type="caution">
    <text evidence="1">The sequence shown here is derived from an EMBL/GenBank/DDBJ whole genome shotgun (WGS) entry which is preliminary data.</text>
</comment>
<proteinExistence type="predicted"/>
<dbReference type="AlphaFoldDB" id="A0AAE2DA75"/>
<evidence type="ECO:0000313" key="1">
    <source>
        <dbReference type="EMBL" id="KAK4475960.1"/>
    </source>
</evidence>
<accession>A0AAE2DA75</accession>
<dbReference type="Proteomes" id="UP001292079">
    <property type="component" value="Unassembled WGS sequence"/>
</dbReference>
<keyword evidence="2" id="KW-1185">Reference proteome</keyword>
<organism evidence="1 2">
    <name type="scientific">Schistosoma mekongi</name>
    <name type="common">Parasitic worm</name>
    <dbReference type="NCBI Taxonomy" id="38744"/>
    <lineage>
        <taxon>Eukaryota</taxon>
        <taxon>Metazoa</taxon>
        <taxon>Spiralia</taxon>
        <taxon>Lophotrochozoa</taxon>
        <taxon>Platyhelminthes</taxon>
        <taxon>Trematoda</taxon>
        <taxon>Digenea</taxon>
        <taxon>Strigeidida</taxon>
        <taxon>Schistosomatoidea</taxon>
        <taxon>Schistosomatidae</taxon>
        <taxon>Schistosoma</taxon>
    </lineage>
</organism>
<dbReference type="EMBL" id="JALJAT010000001">
    <property type="protein sequence ID" value="KAK4475960.1"/>
    <property type="molecule type" value="Genomic_DNA"/>
</dbReference>
<sequence length="315" mass="35869">MTGVPKMPNSFKQWDTNLGKNTILQYGVELIDSTVKSDLVPQLLLEALKEIYQDISSDPSQLDTFAFDQELKYGTTQHIPKLITSELNKVIHREEFSRTNDFQKSVLQNLDETKNKRKKVWCATLADKAVKNALAFDILESILLGIMKFALPRVVKFTMGEEFAFTTVFESTVNETISELITNEFNIQYDILQLNQLKMIDKVARKKPGIVLISMSIDSLLSLSIPGPITGTYTNNPIEEKLLKTLVCDVLLNRVCTINETAKKVGECLPLSTYHDMLNEDIFFTEVLDMLKHHIENDLEDIDLTETHYETKSVI</sequence>